<organism evidence="1">
    <name type="scientific">Sinorhizobium saheli</name>
    <dbReference type="NCBI Taxonomy" id="36856"/>
    <lineage>
        <taxon>Bacteria</taxon>
        <taxon>Pseudomonadati</taxon>
        <taxon>Pseudomonadota</taxon>
        <taxon>Alphaproteobacteria</taxon>
        <taxon>Hyphomicrobiales</taxon>
        <taxon>Rhizobiaceae</taxon>
        <taxon>Sinorhizobium/Ensifer group</taxon>
        <taxon>Sinorhizobium</taxon>
    </lineage>
</organism>
<dbReference type="EMBL" id="DQ403579">
    <property type="protein sequence ID" value="ABD75110.1"/>
    <property type="molecule type" value="Genomic_DNA"/>
</dbReference>
<evidence type="ECO:0000313" key="1">
    <source>
        <dbReference type="EMBL" id="ABD75110.1"/>
    </source>
</evidence>
<protein>
    <submittedName>
        <fullName evidence="1">Uncharacterized protein</fullName>
    </submittedName>
</protein>
<proteinExistence type="predicted"/>
<reference evidence="1" key="1">
    <citation type="submission" date="2006-02" db="EMBL/GenBank/DDBJ databases">
        <title>Sampling the accessory genome of the Sinorhizobium genus by suppressive subtractive hybridization.</title>
        <authorList>
            <person name="Moulin L."/>
            <person name="Ghazoui Z."/>
            <person name="Young P."/>
        </authorList>
    </citation>
    <scope>NUCLEOTIDE SEQUENCE</scope>
    <source>
        <strain evidence="1">LMG7837</strain>
    </source>
</reference>
<name>D1CTF6_SINSA</name>
<accession>D1CTF6</accession>
<feature type="non-terminal residue" evidence="1">
    <location>
        <position position="1"/>
    </location>
</feature>
<dbReference type="AlphaFoldDB" id="D1CTF6"/>
<sequence>LRDGDIVMTAAAAPAESSMVLQVMEERVSAISRPTNFVFDNFRRR</sequence>